<evidence type="ECO:0000313" key="2">
    <source>
        <dbReference type="Proteomes" id="UP001434337"/>
    </source>
</evidence>
<name>A0ABZ3C8G9_9ACTN</name>
<dbReference type="InterPro" id="IPR037883">
    <property type="entry name" value="Knr4/Smi1-like_sf"/>
</dbReference>
<dbReference type="Proteomes" id="UP001434337">
    <property type="component" value="Chromosome"/>
</dbReference>
<gene>
    <name evidence="1" type="ORF">PCC79_02225</name>
</gene>
<evidence type="ECO:0000313" key="1">
    <source>
        <dbReference type="EMBL" id="WZW99049.1"/>
    </source>
</evidence>
<keyword evidence="2" id="KW-1185">Reference proteome</keyword>
<dbReference type="EMBL" id="CP115965">
    <property type="protein sequence ID" value="WZW99049.1"/>
    <property type="molecule type" value="Genomic_DNA"/>
</dbReference>
<reference evidence="1 2" key="1">
    <citation type="journal article" date="2023" name="Environ Microbiome">
        <title>A coral-associated actinobacterium mitigates coral bleaching under heat stress.</title>
        <authorList>
            <person name="Li J."/>
            <person name="Zou Y."/>
            <person name="Li Q."/>
            <person name="Zhang J."/>
            <person name="Bourne D.G."/>
            <person name="Lyu Y."/>
            <person name="Liu C."/>
            <person name="Zhang S."/>
        </authorList>
    </citation>
    <scope>NUCLEOTIDE SEQUENCE [LARGE SCALE GENOMIC DNA]</scope>
    <source>
        <strain evidence="1 2">SCSIO 13291</strain>
    </source>
</reference>
<protein>
    <recommendedName>
        <fullName evidence="3">SMI1/KNR4 family protein</fullName>
    </recommendedName>
</protein>
<evidence type="ECO:0008006" key="3">
    <source>
        <dbReference type="Google" id="ProtNLM"/>
    </source>
</evidence>
<organism evidence="1 2">
    <name type="scientific">Propioniciclava soli</name>
    <dbReference type="NCBI Taxonomy" id="2775081"/>
    <lineage>
        <taxon>Bacteria</taxon>
        <taxon>Bacillati</taxon>
        <taxon>Actinomycetota</taxon>
        <taxon>Actinomycetes</taxon>
        <taxon>Propionibacteriales</taxon>
        <taxon>Propionibacteriaceae</taxon>
        <taxon>Propioniciclava</taxon>
    </lineage>
</organism>
<dbReference type="RefSeq" id="WP_232549123.1">
    <property type="nucleotide sequence ID" value="NZ_CP115965.1"/>
</dbReference>
<proteinExistence type="predicted"/>
<dbReference type="Gene3D" id="3.40.1580.10">
    <property type="entry name" value="SMI1/KNR4-like"/>
    <property type="match status" value="1"/>
</dbReference>
<accession>A0ABZ3C8G9</accession>
<sequence length="161" mass="17603">MGTFTTDLATLRRRARSGDVVRPAACAAQIQHLRQAVRLELGVCLPRSYASFLAECNGFSVGGFHVLGVDAEIAADTSPLAAAGFAGCLATNRAHERARLTTRLPHRFLVVAANRDHVWGMKEEGSFWQIEALTRREVQRYADGDAMLHALARGEACLERI</sequence>